<evidence type="ECO:0000313" key="1">
    <source>
        <dbReference type="EMBL" id="KAJ9052688.1"/>
    </source>
</evidence>
<organism evidence="1 2">
    <name type="scientific">Entomophthora muscae</name>
    <dbReference type="NCBI Taxonomy" id="34485"/>
    <lineage>
        <taxon>Eukaryota</taxon>
        <taxon>Fungi</taxon>
        <taxon>Fungi incertae sedis</taxon>
        <taxon>Zoopagomycota</taxon>
        <taxon>Entomophthoromycotina</taxon>
        <taxon>Entomophthoromycetes</taxon>
        <taxon>Entomophthorales</taxon>
        <taxon>Entomophthoraceae</taxon>
        <taxon>Entomophthora</taxon>
    </lineage>
</organism>
<keyword evidence="2" id="KW-1185">Reference proteome</keyword>
<name>A0ACC2RRN6_9FUNG</name>
<proteinExistence type="predicted"/>
<dbReference type="EMBL" id="QTSX02006622">
    <property type="protein sequence ID" value="KAJ9052688.1"/>
    <property type="molecule type" value="Genomic_DNA"/>
</dbReference>
<accession>A0ACC2RRN6</accession>
<evidence type="ECO:0000313" key="2">
    <source>
        <dbReference type="Proteomes" id="UP001165960"/>
    </source>
</evidence>
<dbReference type="Proteomes" id="UP001165960">
    <property type="component" value="Unassembled WGS sequence"/>
</dbReference>
<gene>
    <name evidence="1" type="ORF">DSO57_1031834</name>
</gene>
<reference evidence="1" key="1">
    <citation type="submission" date="2022-04" db="EMBL/GenBank/DDBJ databases">
        <title>Genome of the entomopathogenic fungus Entomophthora muscae.</title>
        <authorList>
            <person name="Elya C."/>
            <person name="Lovett B.R."/>
            <person name="Lee E."/>
            <person name="Macias A.M."/>
            <person name="Hajek A.E."/>
            <person name="De Bivort B.L."/>
            <person name="Kasson M.T."/>
            <person name="De Fine Licht H.H."/>
            <person name="Stajich J.E."/>
        </authorList>
    </citation>
    <scope>NUCLEOTIDE SEQUENCE</scope>
    <source>
        <strain evidence="1">Berkeley</strain>
    </source>
</reference>
<sequence length="115" mass="13577">MIKTGSSATVITVAVFAWYIYNHVYRVFMLFNPTYHFPYFTDPPPEPFHQQQWPESKKFSMFLYSSAKDNPRNLFTPSKEGLPLIQPIWKVLDLEQAFENKEEVVEIPFPKKNSQ</sequence>
<protein>
    <submittedName>
        <fullName evidence="1">Uncharacterized protein</fullName>
    </submittedName>
</protein>
<comment type="caution">
    <text evidence="1">The sequence shown here is derived from an EMBL/GenBank/DDBJ whole genome shotgun (WGS) entry which is preliminary data.</text>
</comment>